<feature type="domain" description="Zn(2)-C6 fungal-type" evidence="3">
    <location>
        <begin position="12"/>
        <end position="40"/>
    </location>
</feature>
<evidence type="ECO:0000256" key="2">
    <source>
        <dbReference type="SAM" id="MobiDB-lite"/>
    </source>
</evidence>
<dbReference type="Proteomes" id="UP000431533">
    <property type="component" value="Unassembled WGS sequence"/>
</dbReference>
<dbReference type="GO" id="GO:0000981">
    <property type="term" value="F:DNA-binding transcription factor activity, RNA polymerase II-specific"/>
    <property type="evidence" value="ECO:0007669"/>
    <property type="project" value="InterPro"/>
</dbReference>
<dbReference type="PANTHER" id="PTHR38791:SF1">
    <property type="entry name" value="TRANSCRIPTION FACTOR, PUTATIVE-RELATED"/>
    <property type="match status" value="1"/>
</dbReference>
<dbReference type="GeneID" id="41986765"/>
<dbReference type="GO" id="GO:0008270">
    <property type="term" value="F:zinc ion binding"/>
    <property type="evidence" value="ECO:0007669"/>
    <property type="project" value="InterPro"/>
</dbReference>
<dbReference type="Pfam" id="PF00172">
    <property type="entry name" value="Zn_clus"/>
    <property type="match status" value="1"/>
</dbReference>
<organism evidence="4 5">
    <name type="scientific">Lachnellula hyalina</name>
    <dbReference type="NCBI Taxonomy" id="1316788"/>
    <lineage>
        <taxon>Eukaryota</taxon>
        <taxon>Fungi</taxon>
        <taxon>Dikarya</taxon>
        <taxon>Ascomycota</taxon>
        <taxon>Pezizomycotina</taxon>
        <taxon>Leotiomycetes</taxon>
        <taxon>Helotiales</taxon>
        <taxon>Lachnaceae</taxon>
        <taxon>Lachnellula</taxon>
    </lineage>
</organism>
<keyword evidence="5" id="KW-1185">Reference proteome</keyword>
<dbReference type="PANTHER" id="PTHR38791">
    <property type="entry name" value="ZN(II)2CYS6 TRANSCRIPTION FACTOR (EUROFUNG)-RELATED-RELATED"/>
    <property type="match status" value="1"/>
</dbReference>
<keyword evidence="1" id="KW-0539">Nucleus</keyword>
<name>A0A8H8TY81_9HELO</name>
<dbReference type="InterPro" id="IPR001138">
    <property type="entry name" value="Zn2Cys6_DnaBD"/>
</dbReference>
<evidence type="ECO:0000313" key="5">
    <source>
        <dbReference type="Proteomes" id="UP000431533"/>
    </source>
</evidence>
<dbReference type="InterPro" id="IPR053175">
    <property type="entry name" value="DHMBA_Reg_Transcription_Factor"/>
</dbReference>
<dbReference type="SMART" id="SM00066">
    <property type="entry name" value="GAL4"/>
    <property type="match status" value="1"/>
</dbReference>
<dbReference type="EMBL" id="QGMH01000167">
    <property type="protein sequence ID" value="TVY23666.1"/>
    <property type="molecule type" value="Genomic_DNA"/>
</dbReference>
<evidence type="ECO:0000259" key="3">
    <source>
        <dbReference type="PROSITE" id="PS50048"/>
    </source>
</evidence>
<gene>
    <name evidence="4" type="primary">ctnR_0</name>
    <name evidence="4" type="ORF">LHYA1_G006567</name>
</gene>
<protein>
    <submittedName>
        <fullName evidence="4">Citrinin biosynthesis transcriptional activator</fullName>
    </submittedName>
</protein>
<sequence length="125" mass="13971">MVRVGGRAYVSRCQECRRRKVKCDGQQPACQRCIDTGSSCGGYERAVDYVHFDGTHSYRTKKLGKSENVSLRPKQAQKSPAERSVRNRAAALKRRDAPEQKLPIGIEANGIIAPWIDESFGVAQY</sequence>
<feature type="region of interest" description="Disordered" evidence="2">
    <location>
        <begin position="63"/>
        <end position="99"/>
    </location>
</feature>
<dbReference type="OrthoDB" id="2991872at2759"/>
<dbReference type="SUPFAM" id="SSF57701">
    <property type="entry name" value="Zn2/Cys6 DNA-binding domain"/>
    <property type="match status" value="1"/>
</dbReference>
<proteinExistence type="predicted"/>
<accession>A0A8H8TY81</accession>
<comment type="caution">
    <text evidence="4">The sequence shown here is derived from an EMBL/GenBank/DDBJ whole genome shotgun (WGS) entry which is preliminary data.</text>
</comment>
<dbReference type="PROSITE" id="PS50048">
    <property type="entry name" value="ZN2_CY6_FUNGAL_2"/>
    <property type="match status" value="1"/>
</dbReference>
<dbReference type="CDD" id="cd00067">
    <property type="entry name" value="GAL4"/>
    <property type="match status" value="1"/>
</dbReference>
<dbReference type="InterPro" id="IPR036864">
    <property type="entry name" value="Zn2-C6_fun-type_DNA-bd_sf"/>
</dbReference>
<evidence type="ECO:0000313" key="4">
    <source>
        <dbReference type="EMBL" id="TVY23666.1"/>
    </source>
</evidence>
<evidence type="ECO:0000256" key="1">
    <source>
        <dbReference type="ARBA" id="ARBA00023242"/>
    </source>
</evidence>
<reference evidence="4 5" key="1">
    <citation type="submission" date="2018-05" db="EMBL/GenBank/DDBJ databases">
        <title>Genome sequencing and assembly of the regulated plant pathogen Lachnellula willkommii and related sister species for the development of diagnostic species identification markers.</title>
        <authorList>
            <person name="Giroux E."/>
            <person name="Bilodeau G."/>
        </authorList>
    </citation>
    <scope>NUCLEOTIDE SEQUENCE [LARGE SCALE GENOMIC DNA]</scope>
    <source>
        <strain evidence="4 5">CBS 185.66</strain>
    </source>
</reference>
<dbReference type="AlphaFoldDB" id="A0A8H8TY81"/>
<dbReference type="Gene3D" id="4.10.240.10">
    <property type="entry name" value="Zn(2)-C6 fungal-type DNA-binding domain"/>
    <property type="match status" value="1"/>
</dbReference>
<dbReference type="RefSeq" id="XP_031002454.1">
    <property type="nucleotide sequence ID" value="XM_031151504.1"/>
</dbReference>